<evidence type="ECO:0000313" key="1">
    <source>
        <dbReference type="EMBL" id="DAF99419.1"/>
    </source>
</evidence>
<reference evidence="1" key="1">
    <citation type="journal article" date="2021" name="Proc. Natl. Acad. Sci. U.S.A.">
        <title>A Catalog of Tens of Thousands of Viruses from Human Metagenomes Reveals Hidden Associations with Chronic Diseases.</title>
        <authorList>
            <person name="Tisza M.J."/>
            <person name="Buck C.B."/>
        </authorList>
    </citation>
    <scope>NUCLEOTIDE SEQUENCE</scope>
    <source>
        <strain evidence="1">CtjKY6</strain>
    </source>
</reference>
<protein>
    <submittedName>
        <fullName evidence="1">Uncharacterized protein</fullName>
    </submittedName>
</protein>
<sequence length="211" mass="23219">MINKFLEAVSDADLLQAAVDVLSEKGWALDEGRELPFEADYCEDPEAASEIEAEWCEVQAETVGVLWDRLLGEERVELWLRDCAGQEPDDPVDAETIWERMEMAVLEKLGSVYEDTAAPVTDACVRALRLTSADALARVLGWYEAVRADAQAHWGGPSTVRTFEVEGGLVLVRDEDGAVRTRLRPAFAGEDDGSGLPVEYFGDALREVGLD</sequence>
<dbReference type="EMBL" id="BK016165">
    <property type="protein sequence ID" value="DAF99419.1"/>
    <property type="molecule type" value="Genomic_DNA"/>
</dbReference>
<accession>A0A8S5UYA1</accession>
<proteinExistence type="predicted"/>
<organism evidence="1">
    <name type="scientific">Siphoviridae sp. ctjKY6</name>
    <dbReference type="NCBI Taxonomy" id="2825631"/>
    <lineage>
        <taxon>Viruses</taxon>
        <taxon>Duplodnaviria</taxon>
        <taxon>Heunggongvirae</taxon>
        <taxon>Uroviricota</taxon>
        <taxon>Caudoviricetes</taxon>
    </lineage>
</organism>
<name>A0A8S5UYA1_9CAUD</name>